<organism evidence="3 4">
    <name type="scientific">Skermanella cutis</name>
    <dbReference type="NCBI Taxonomy" id="2775420"/>
    <lineage>
        <taxon>Bacteria</taxon>
        <taxon>Pseudomonadati</taxon>
        <taxon>Pseudomonadota</taxon>
        <taxon>Alphaproteobacteria</taxon>
        <taxon>Rhodospirillales</taxon>
        <taxon>Azospirillaceae</taxon>
        <taxon>Skermanella</taxon>
    </lineage>
</organism>
<protein>
    <submittedName>
        <fullName evidence="3">FkbM family methyltransferase</fullName>
    </submittedName>
</protein>
<dbReference type="GO" id="GO:0008168">
    <property type="term" value="F:methyltransferase activity"/>
    <property type="evidence" value="ECO:0007669"/>
    <property type="project" value="UniProtKB-KW"/>
</dbReference>
<sequence length="293" mass="32398">MPHLSGIDTGNNQAGLNQEPPFGTYAPSRFQRAVIGLTRTQPETWLGKRIAFAARRLVLAGLKSPLDVDVFGRRFRVHPEDNVCEKRVLFTPQFFDPVERQVLTACLHDGFTFVDLGANVGVYSLFVAGLAGRNARVLAVEPQPEIYRRLAFNVTANDLGTIRTLQCAVADRTGTLDLFIDRGNRGQSSIAMKTGERVSVPCRTLDGLLAEAGFDRVDALKIDIEGAEDTVLVPFFSSAPERRWPALILLEMSSDRWKTDCVKLCIDHGYRISQRTRLNVILRRTPDGASAAA</sequence>
<evidence type="ECO:0000256" key="1">
    <source>
        <dbReference type="SAM" id="MobiDB-lite"/>
    </source>
</evidence>
<dbReference type="InterPro" id="IPR006342">
    <property type="entry name" value="FkbM_mtfrase"/>
</dbReference>
<dbReference type="GO" id="GO:0032259">
    <property type="term" value="P:methylation"/>
    <property type="evidence" value="ECO:0007669"/>
    <property type="project" value="UniProtKB-KW"/>
</dbReference>
<accession>A0ABX7B9J1</accession>
<feature type="domain" description="Methyltransferase FkbM" evidence="2">
    <location>
        <begin position="115"/>
        <end position="255"/>
    </location>
</feature>
<dbReference type="NCBIfam" id="TIGR01444">
    <property type="entry name" value="fkbM_fam"/>
    <property type="match status" value="1"/>
</dbReference>
<evidence type="ECO:0000313" key="4">
    <source>
        <dbReference type="Proteomes" id="UP000595197"/>
    </source>
</evidence>
<feature type="region of interest" description="Disordered" evidence="1">
    <location>
        <begin position="1"/>
        <end position="21"/>
    </location>
</feature>
<dbReference type="Pfam" id="PF05050">
    <property type="entry name" value="Methyltransf_21"/>
    <property type="match status" value="1"/>
</dbReference>
<keyword evidence="4" id="KW-1185">Reference proteome</keyword>
<gene>
    <name evidence="3" type="ORF">IGS68_07385</name>
</gene>
<dbReference type="PANTHER" id="PTHR34203:SF15">
    <property type="entry name" value="SLL1173 PROTEIN"/>
    <property type="match status" value="1"/>
</dbReference>
<dbReference type="InterPro" id="IPR052514">
    <property type="entry name" value="SAM-dependent_MTase"/>
</dbReference>
<keyword evidence="3" id="KW-0489">Methyltransferase</keyword>
<name>A0ABX7B9J1_9PROT</name>
<evidence type="ECO:0000313" key="3">
    <source>
        <dbReference type="EMBL" id="QQP91031.1"/>
    </source>
</evidence>
<proteinExistence type="predicted"/>
<evidence type="ECO:0000259" key="2">
    <source>
        <dbReference type="Pfam" id="PF05050"/>
    </source>
</evidence>
<keyword evidence="3" id="KW-0808">Transferase</keyword>
<dbReference type="Proteomes" id="UP000595197">
    <property type="component" value="Chromosome"/>
</dbReference>
<dbReference type="RefSeq" id="WP_201078528.1">
    <property type="nucleotide sequence ID" value="NZ_CP067420.1"/>
</dbReference>
<dbReference type="Gene3D" id="3.40.50.150">
    <property type="entry name" value="Vaccinia Virus protein VP39"/>
    <property type="match status" value="1"/>
</dbReference>
<reference evidence="3" key="1">
    <citation type="submission" date="2021-02" db="EMBL/GenBank/DDBJ databases">
        <title>Skermanella TT6 skin isolate.</title>
        <authorList>
            <person name="Lee K."/>
            <person name="Ganzorig M."/>
        </authorList>
    </citation>
    <scope>NUCLEOTIDE SEQUENCE</scope>
    <source>
        <strain evidence="3">TT6</strain>
    </source>
</reference>
<dbReference type="SUPFAM" id="SSF53335">
    <property type="entry name" value="S-adenosyl-L-methionine-dependent methyltransferases"/>
    <property type="match status" value="1"/>
</dbReference>
<dbReference type="EMBL" id="CP067420">
    <property type="protein sequence ID" value="QQP91031.1"/>
    <property type="molecule type" value="Genomic_DNA"/>
</dbReference>
<dbReference type="PANTHER" id="PTHR34203">
    <property type="entry name" value="METHYLTRANSFERASE, FKBM FAMILY PROTEIN"/>
    <property type="match status" value="1"/>
</dbReference>
<dbReference type="InterPro" id="IPR029063">
    <property type="entry name" value="SAM-dependent_MTases_sf"/>
</dbReference>